<dbReference type="SUPFAM" id="SSF46785">
    <property type="entry name" value="Winged helix' DNA-binding domain"/>
    <property type="match status" value="1"/>
</dbReference>
<dbReference type="Gene3D" id="1.10.10.10">
    <property type="entry name" value="Winged helix-like DNA-binding domain superfamily/Winged helix DNA-binding domain"/>
    <property type="match status" value="1"/>
</dbReference>
<dbReference type="InterPro" id="IPR036388">
    <property type="entry name" value="WH-like_DNA-bd_sf"/>
</dbReference>
<evidence type="ECO:0000256" key="1">
    <source>
        <dbReference type="ARBA" id="ARBA00023125"/>
    </source>
</evidence>
<dbReference type="NCBIfam" id="TIGR00738">
    <property type="entry name" value="rrf2_super"/>
    <property type="match status" value="1"/>
</dbReference>
<keyword evidence="1" id="KW-0238">DNA-binding</keyword>
<protein>
    <submittedName>
        <fullName evidence="2">Unannotated protein</fullName>
    </submittedName>
</protein>
<sequence>MRAAIELAAAGEGPTRGETIAQAQGISVKFLENILSEMRHDGLVASRRGVYGGYWLARPADTITVADVIRAVEGPLASVRGEAPEKLDYPGAAQPLGRLWIALRGSLRSVLEHVTRADLAAGQLPEAIESLAADPESWTTR</sequence>
<dbReference type="PANTHER" id="PTHR33221:SF5">
    <property type="entry name" value="HTH-TYPE TRANSCRIPTIONAL REGULATOR ISCR"/>
    <property type="match status" value="1"/>
</dbReference>
<organism evidence="2">
    <name type="scientific">freshwater metagenome</name>
    <dbReference type="NCBI Taxonomy" id="449393"/>
    <lineage>
        <taxon>unclassified sequences</taxon>
        <taxon>metagenomes</taxon>
        <taxon>ecological metagenomes</taxon>
    </lineage>
</organism>
<accession>A0A6J7J3T7</accession>
<name>A0A6J7J3T7_9ZZZZ</name>
<dbReference type="EMBL" id="CAFBMX010000008">
    <property type="protein sequence ID" value="CAB4937610.1"/>
    <property type="molecule type" value="Genomic_DNA"/>
</dbReference>
<dbReference type="InterPro" id="IPR036390">
    <property type="entry name" value="WH_DNA-bd_sf"/>
</dbReference>
<dbReference type="PANTHER" id="PTHR33221">
    <property type="entry name" value="WINGED HELIX-TURN-HELIX TRANSCRIPTIONAL REGULATOR, RRF2 FAMILY"/>
    <property type="match status" value="1"/>
</dbReference>
<dbReference type="PROSITE" id="PS51197">
    <property type="entry name" value="HTH_RRF2_2"/>
    <property type="match status" value="1"/>
</dbReference>
<dbReference type="GO" id="GO:0005829">
    <property type="term" value="C:cytosol"/>
    <property type="evidence" value="ECO:0007669"/>
    <property type="project" value="TreeGrafter"/>
</dbReference>
<dbReference type="Pfam" id="PF02082">
    <property type="entry name" value="Rrf2"/>
    <property type="match status" value="1"/>
</dbReference>
<dbReference type="AlphaFoldDB" id="A0A6J7J3T7"/>
<gene>
    <name evidence="2" type="ORF">UFOPK3674_01587</name>
</gene>
<evidence type="ECO:0000313" key="2">
    <source>
        <dbReference type="EMBL" id="CAB4937610.1"/>
    </source>
</evidence>
<dbReference type="GO" id="GO:0003700">
    <property type="term" value="F:DNA-binding transcription factor activity"/>
    <property type="evidence" value="ECO:0007669"/>
    <property type="project" value="TreeGrafter"/>
</dbReference>
<reference evidence="2" key="1">
    <citation type="submission" date="2020-05" db="EMBL/GenBank/DDBJ databases">
        <authorList>
            <person name="Chiriac C."/>
            <person name="Salcher M."/>
            <person name="Ghai R."/>
            <person name="Kavagutti S V."/>
        </authorList>
    </citation>
    <scope>NUCLEOTIDE SEQUENCE</scope>
</reference>
<dbReference type="InterPro" id="IPR000944">
    <property type="entry name" value="Tscrpt_reg_Rrf2"/>
</dbReference>
<proteinExistence type="predicted"/>
<dbReference type="GO" id="GO:0003677">
    <property type="term" value="F:DNA binding"/>
    <property type="evidence" value="ECO:0007669"/>
    <property type="project" value="UniProtKB-KW"/>
</dbReference>